<keyword evidence="4" id="KW-0274">FAD</keyword>
<evidence type="ECO:0000259" key="8">
    <source>
        <dbReference type="Pfam" id="PF02771"/>
    </source>
</evidence>
<dbReference type="SUPFAM" id="SSF56645">
    <property type="entry name" value="Acyl-CoA dehydrogenase NM domain-like"/>
    <property type="match status" value="1"/>
</dbReference>
<dbReference type="GO" id="GO:0003995">
    <property type="term" value="F:acyl-CoA dehydrogenase activity"/>
    <property type="evidence" value="ECO:0007669"/>
    <property type="project" value="InterPro"/>
</dbReference>
<evidence type="ECO:0000256" key="4">
    <source>
        <dbReference type="ARBA" id="ARBA00022827"/>
    </source>
</evidence>
<dbReference type="PROSITE" id="PS00072">
    <property type="entry name" value="ACYL_COA_DH_1"/>
    <property type="match status" value="1"/>
</dbReference>
<protein>
    <recommendedName>
        <fullName evidence="10">Acyl-CoA dehydrogenase/oxidase N-terminal domain-containing protein</fullName>
    </recommendedName>
</protein>
<evidence type="ECO:0008006" key="10">
    <source>
        <dbReference type="Google" id="ProtNLM"/>
    </source>
</evidence>
<dbReference type="PANTHER" id="PTHR43884">
    <property type="entry name" value="ACYL-COA DEHYDROGENASE"/>
    <property type="match status" value="1"/>
</dbReference>
<evidence type="ECO:0000256" key="6">
    <source>
        <dbReference type="SAM" id="Phobius"/>
    </source>
</evidence>
<keyword evidence="5" id="KW-0560">Oxidoreductase</keyword>
<keyword evidence="6" id="KW-0812">Transmembrane</keyword>
<name>A0A382V036_9ZZZZ</name>
<gene>
    <name evidence="9" type="ORF">METZ01_LOCUS392229</name>
</gene>
<dbReference type="FunFam" id="2.40.110.10:FF:000006">
    <property type="entry name" value="very long-chain specific acyl-CoA dehydrogenase, mitochondrial"/>
    <property type="match status" value="1"/>
</dbReference>
<dbReference type="InterPro" id="IPR013786">
    <property type="entry name" value="AcylCoA_DH/ox_N"/>
</dbReference>
<dbReference type="InterPro" id="IPR006091">
    <property type="entry name" value="Acyl-CoA_Oxase/DH_mid-dom"/>
</dbReference>
<evidence type="ECO:0000313" key="9">
    <source>
        <dbReference type="EMBL" id="SVD39375.1"/>
    </source>
</evidence>
<organism evidence="9">
    <name type="scientific">marine metagenome</name>
    <dbReference type="NCBI Taxonomy" id="408172"/>
    <lineage>
        <taxon>unclassified sequences</taxon>
        <taxon>metagenomes</taxon>
        <taxon>ecological metagenomes</taxon>
    </lineage>
</organism>
<evidence type="ECO:0000259" key="7">
    <source>
        <dbReference type="Pfam" id="PF02770"/>
    </source>
</evidence>
<reference evidence="9" key="1">
    <citation type="submission" date="2018-05" db="EMBL/GenBank/DDBJ databases">
        <authorList>
            <person name="Lanie J.A."/>
            <person name="Ng W.-L."/>
            <person name="Kazmierczak K.M."/>
            <person name="Andrzejewski T.M."/>
            <person name="Davidsen T.M."/>
            <person name="Wayne K.J."/>
            <person name="Tettelin H."/>
            <person name="Glass J.I."/>
            <person name="Rusch D."/>
            <person name="Podicherti R."/>
            <person name="Tsui H.-C.T."/>
            <person name="Winkler M.E."/>
        </authorList>
    </citation>
    <scope>NUCLEOTIDE SEQUENCE</scope>
</reference>
<keyword evidence="6" id="KW-1133">Transmembrane helix</keyword>
<dbReference type="Gene3D" id="2.40.110.10">
    <property type="entry name" value="Butyryl-CoA Dehydrogenase, subunit A, domain 2"/>
    <property type="match status" value="1"/>
</dbReference>
<dbReference type="AlphaFoldDB" id="A0A382V036"/>
<comment type="similarity">
    <text evidence="2">Belongs to the acyl-CoA dehydrogenase family.</text>
</comment>
<feature type="non-terminal residue" evidence="9">
    <location>
        <position position="247"/>
    </location>
</feature>
<feature type="transmembrane region" description="Helical" evidence="6">
    <location>
        <begin position="102"/>
        <end position="126"/>
    </location>
</feature>
<dbReference type="Gene3D" id="1.10.540.10">
    <property type="entry name" value="Acyl-CoA dehydrogenase/oxidase, N-terminal domain"/>
    <property type="match status" value="1"/>
</dbReference>
<sequence>MKSKINQSGGSFLVQSFYGSSIYSREKFNQEHLDIEQMIKDFSRKRIFPNKHKVDNYDKELSLKLIQEAGELGLLGIEVPEEYGGIDLDLTTSAINLEAITYGYSFSFLATFTVQTGIGLLPILWFGTKKQKEKYLYKLVSGEIIGAYGLTEPSAGSDALSAKTKAVLSKDGKHYILNGEKIFITNGGWADVFTVFAQVDGNKFSAFIVDRDTPGFEIGPEENKMGIKGSSTTPLIFSNAKIPVSNL</sequence>
<evidence type="ECO:0000256" key="5">
    <source>
        <dbReference type="ARBA" id="ARBA00023002"/>
    </source>
</evidence>
<dbReference type="Pfam" id="PF02771">
    <property type="entry name" value="Acyl-CoA_dh_N"/>
    <property type="match status" value="1"/>
</dbReference>
<dbReference type="FunFam" id="1.10.540.10:FF:000001">
    <property type="entry name" value="Very long-chain-specific acyl-CoA dehydrogenase, mitochondrial"/>
    <property type="match status" value="1"/>
</dbReference>
<feature type="domain" description="Acyl-CoA dehydrogenase/oxidase N-terminal" evidence="8">
    <location>
        <begin position="30"/>
        <end position="143"/>
    </location>
</feature>
<dbReference type="PANTHER" id="PTHR43884:SF12">
    <property type="entry name" value="ISOVALERYL-COA DEHYDROGENASE, MITOCHONDRIAL-RELATED"/>
    <property type="match status" value="1"/>
</dbReference>
<keyword evidence="6" id="KW-0472">Membrane</keyword>
<accession>A0A382V036</accession>
<comment type="cofactor">
    <cofactor evidence="1">
        <name>FAD</name>
        <dbReference type="ChEBI" id="CHEBI:57692"/>
    </cofactor>
</comment>
<dbReference type="InterPro" id="IPR037069">
    <property type="entry name" value="AcylCoA_DH/ox_N_sf"/>
</dbReference>
<keyword evidence="3" id="KW-0285">Flavoprotein</keyword>
<dbReference type="InterPro" id="IPR046373">
    <property type="entry name" value="Acyl-CoA_Oxase/DH_mid-dom_sf"/>
</dbReference>
<dbReference type="InterPro" id="IPR006089">
    <property type="entry name" value="Acyl-CoA_DH_CS"/>
</dbReference>
<evidence type="ECO:0000256" key="2">
    <source>
        <dbReference type="ARBA" id="ARBA00009347"/>
    </source>
</evidence>
<dbReference type="Pfam" id="PF02770">
    <property type="entry name" value="Acyl-CoA_dh_M"/>
    <property type="match status" value="1"/>
</dbReference>
<dbReference type="EMBL" id="UINC01147826">
    <property type="protein sequence ID" value="SVD39375.1"/>
    <property type="molecule type" value="Genomic_DNA"/>
</dbReference>
<dbReference type="InterPro" id="IPR009100">
    <property type="entry name" value="AcylCoA_DH/oxidase_NM_dom_sf"/>
</dbReference>
<dbReference type="GO" id="GO:0050660">
    <property type="term" value="F:flavin adenine dinucleotide binding"/>
    <property type="evidence" value="ECO:0007669"/>
    <property type="project" value="InterPro"/>
</dbReference>
<evidence type="ECO:0000256" key="1">
    <source>
        <dbReference type="ARBA" id="ARBA00001974"/>
    </source>
</evidence>
<feature type="domain" description="Acyl-CoA oxidase/dehydrogenase middle" evidence="7">
    <location>
        <begin position="147"/>
        <end position="239"/>
    </location>
</feature>
<proteinExistence type="inferred from homology"/>
<evidence type="ECO:0000256" key="3">
    <source>
        <dbReference type="ARBA" id="ARBA00022630"/>
    </source>
</evidence>